<gene>
    <name evidence="1" type="ORF">HAX54_038298</name>
</gene>
<sequence length="116" mass="12686">ILARRRLSSLRPRVAGRFSTRPHPHQATFIGGSPINTRCSTPHGGIRMSAAMTHRLFPQLSVYVMGSTRPSALLSPYPCVIRRFDTARPYAIQGCTQIGASPIPHGGHNLRANSSR</sequence>
<organism evidence="1 2">
    <name type="scientific">Datura stramonium</name>
    <name type="common">Jimsonweed</name>
    <name type="synonym">Common thornapple</name>
    <dbReference type="NCBI Taxonomy" id="4076"/>
    <lineage>
        <taxon>Eukaryota</taxon>
        <taxon>Viridiplantae</taxon>
        <taxon>Streptophyta</taxon>
        <taxon>Embryophyta</taxon>
        <taxon>Tracheophyta</taxon>
        <taxon>Spermatophyta</taxon>
        <taxon>Magnoliopsida</taxon>
        <taxon>eudicotyledons</taxon>
        <taxon>Gunneridae</taxon>
        <taxon>Pentapetalae</taxon>
        <taxon>asterids</taxon>
        <taxon>lamiids</taxon>
        <taxon>Solanales</taxon>
        <taxon>Solanaceae</taxon>
        <taxon>Solanoideae</taxon>
        <taxon>Datureae</taxon>
        <taxon>Datura</taxon>
    </lineage>
</organism>
<proteinExistence type="predicted"/>
<comment type="caution">
    <text evidence="1">The sequence shown here is derived from an EMBL/GenBank/DDBJ whole genome shotgun (WGS) entry which is preliminary data.</text>
</comment>
<feature type="non-terminal residue" evidence="1">
    <location>
        <position position="116"/>
    </location>
</feature>
<protein>
    <submittedName>
        <fullName evidence="1">Uncharacterized protein</fullName>
    </submittedName>
</protein>
<evidence type="ECO:0000313" key="1">
    <source>
        <dbReference type="EMBL" id="MCE0480977.1"/>
    </source>
</evidence>
<evidence type="ECO:0000313" key="2">
    <source>
        <dbReference type="Proteomes" id="UP000823775"/>
    </source>
</evidence>
<reference evidence="1 2" key="1">
    <citation type="journal article" date="2021" name="BMC Genomics">
        <title>Datura genome reveals duplications of psychoactive alkaloid biosynthetic genes and high mutation rate following tissue culture.</title>
        <authorList>
            <person name="Rajewski A."/>
            <person name="Carter-House D."/>
            <person name="Stajich J."/>
            <person name="Litt A."/>
        </authorList>
    </citation>
    <scope>NUCLEOTIDE SEQUENCE [LARGE SCALE GENOMIC DNA]</scope>
    <source>
        <strain evidence="1">AR-01</strain>
    </source>
</reference>
<keyword evidence="2" id="KW-1185">Reference proteome</keyword>
<name>A0ABS8VL84_DATST</name>
<dbReference type="EMBL" id="JACEIK010005211">
    <property type="protein sequence ID" value="MCE0480977.1"/>
    <property type="molecule type" value="Genomic_DNA"/>
</dbReference>
<accession>A0ABS8VL84</accession>
<feature type="non-terminal residue" evidence="1">
    <location>
        <position position="1"/>
    </location>
</feature>
<dbReference type="Proteomes" id="UP000823775">
    <property type="component" value="Unassembled WGS sequence"/>
</dbReference>